<dbReference type="InterPro" id="IPR018306">
    <property type="entry name" value="Phage_T5_Orf172_DNA-bd"/>
</dbReference>
<name>A0A9N8ZSZ3_9GLOM</name>
<comment type="caution">
    <text evidence="3">The sequence shown here is derived from an EMBL/GenBank/DDBJ whole genome shotgun (WGS) entry which is preliminary data.</text>
</comment>
<dbReference type="PANTHER" id="PTHR28094">
    <property type="entry name" value="MEIOTICALLY UP-REGULATED GENE 113 PROTEIN"/>
    <property type="match status" value="1"/>
</dbReference>
<keyword evidence="4" id="KW-1185">Reference proteome</keyword>
<dbReference type="OrthoDB" id="2417614at2759"/>
<feature type="compositionally biased region" description="Basic and acidic residues" evidence="1">
    <location>
        <begin position="200"/>
        <end position="212"/>
    </location>
</feature>
<feature type="compositionally biased region" description="Polar residues" evidence="1">
    <location>
        <begin position="315"/>
        <end position="338"/>
    </location>
</feature>
<dbReference type="PANTHER" id="PTHR28094:SF1">
    <property type="entry name" value="MEIOTICALLY UP-REGULATED GENE 113 PROTEIN"/>
    <property type="match status" value="1"/>
</dbReference>
<feature type="compositionally biased region" description="Polar residues" evidence="1">
    <location>
        <begin position="7"/>
        <end position="18"/>
    </location>
</feature>
<reference evidence="3" key="1">
    <citation type="submission" date="2021-06" db="EMBL/GenBank/DDBJ databases">
        <authorList>
            <person name="Kallberg Y."/>
            <person name="Tangrot J."/>
            <person name="Rosling A."/>
        </authorList>
    </citation>
    <scope>NUCLEOTIDE SEQUENCE</scope>
    <source>
        <strain evidence="3">AZ414A</strain>
    </source>
</reference>
<feature type="region of interest" description="Disordered" evidence="1">
    <location>
        <begin position="290"/>
        <end position="338"/>
    </location>
</feature>
<feature type="region of interest" description="Disordered" evidence="1">
    <location>
        <begin position="1"/>
        <end position="23"/>
    </location>
</feature>
<dbReference type="Proteomes" id="UP000789706">
    <property type="component" value="Unassembled WGS sequence"/>
</dbReference>
<gene>
    <name evidence="3" type="ORF">DEBURN_LOCUS4973</name>
</gene>
<organism evidence="3 4">
    <name type="scientific">Diversispora eburnea</name>
    <dbReference type="NCBI Taxonomy" id="1213867"/>
    <lineage>
        <taxon>Eukaryota</taxon>
        <taxon>Fungi</taxon>
        <taxon>Fungi incertae sedis</taxon>
        <taxon>Mucoromycota</taxon>
        <taxon>Glomeromycotina</taxon>
        <taxon>Glomeromycetes</taxon>
        <taxon>Diversisporales</taxon>
        <taxon>Diversisporaceae</taxon>
        <taxon>Diversispora</taxon>
    </lineage>
</organism>
<evidence type="ECO:0000313" key="4">
    <source>
        <dbReference type="Proteomes" id="UP000789706"/>
    </source>
</evidence>
<protein>
    <submittedName>
        <fullName evidence="3">5953_t:CDS:1</fullName>
    </submittedName>
</protein>
<sequence length="599" mass="67767">MAPHTAASGNKMRTPQKQLKQRTIEELFRTPLTKKPVNTIKSAPKSAPISLFNSKTKSSAENSKIKNVGIRGVGGDGNIGSPLCQGMSMSTGLPCKRPVIADNYCYQHKVQIDGQGTFGIRKNIVSSTSTQITREENLKTKKNKEIRDKDKSQKKLDFGAKKDSPSTTVIMIRLDNNVEVKITQSSGIMESTEIIQSDIKEDGSTEVTRSDIPEGGSTEITQSDAADVEVRLPLESPAFPDDSFLETTNKEFFRTPAFVTPSNDLELAPLLSISPTITNNPLYFEPIIISDEEDSPSPPILTPVRNQKSSKKHQTSSIPSNKTLHNVNNVGSGSITPTRSRNQIHIDLTTDSHSSFIPISPSRSYEQTFCRGKNIRNNKKCPHKIKLGEQYCQHHKQIMLEQAEIERALFVPGRSKITWVRFKETKRLLISEMEKPISDKDEAGFIYAYRLVEVGRTSNVPRRLYQWSKHCGYTPQLIELFPDVNLSSSFSSQESMLDSIFGELSLSNEESSEKLSKIIKCKYTHRVERLIHIELSEKYRADVEICSGCGTIHQEWFKVNESFDDDRKNHGWEEIRKVIVHWITYVEKIYENRLHVKYI</sequence>
<evidence type="ECO:0000259" key="2">
    <source>
        <dbReference type="Pfam" id="PF10544"/>
    </source>
</evidence>
<evidence type="ECO:0000256" key="1">
    <source>
        <dbReference type="SAM" id="MobiDB-lite"/>
    </source>
</evidence>
<proteinExistence type="predicted"/>
<feature type="region of interest" description="Disordered" evidence="1">
    <location>
        <begin position="200"/>
        <end position="219"/>
    </location>
</feature>
<evidence type="ECO:0000313" key="3">
    <source>
        <dbReference type="EMBL" id="CAG8506928.1"/>
    </source>
</evidence>
<dbReference type="AlphaFoldDB" id="A0A9N8ZSZ3"/>
<feature type="domain" description="Bacteriophage T5 Orf172 DNA-binding" evidence="2">
    <location>
        <begin position="451"/>
        <end position="579"/>
    </location>
</feature>
<dbReference type="EMBL" id="CAJVPK010000412">
    <property type="protein sequence ID" value="CAG8506928.1"/>
    <property type="molecule type" value="Genomic_DNA"/>
</dbReference>
<dbReference type="Pfam" id="PF10544">
    <property type="entry name" value="T5orf172"/>
    <property type="match status" value="1"/>
</dbReference>
<accession>A0A9N8ZSZ3</accession>
<dbReference type="InterPro" id="IPR053006">
    <property type="entry name" value="Meiosis_regulatory"/>
</dbReference>